<protein>
    <submittedName>
        <fullName evidence="1">Uncharacterized protein</fullName>
    </submittedName>
</protein>
<organism evidence="1 2">
    <name type="scientific">Oceanirhabdus seepicola</name>
    <dbReference type="NCBI Taxonomy" id="2828781"/>
    <lineage>
        <taxon>Bacteria</taxon>
        <taxon>Bacillati</taxon>
        <taxon>Bacillota</taxon>
        <taxon>Clostridia</taxon>
        <taxon>Eubacteriales</taxon>
        <taxon>Clostridiaceae</taxon>
        <taxon>Oceanirhabdus</taxon>
    </lineage>
</organism>
<sequence length="220" mass="25606">MLSIKEACRYANFLDRIFLDLTLEFSLDSYLIKTKETHHKNKACLDAEDEIIDSTPERQYDIDDFKLHGVANLLNDIINEKLKLSLAIDEAKKSVTLDWKEFGVNLTLDSALEYNKKLRILSQNFLNSLVTTKSSEEKKKGLDYTFNQEGNQVPYKYSIDVVKTIDYDRNKVKELNKKLLKKTDEISTQIDQVMLKEAVDFTAKYDIHDSIEEIIEKFFS</sequence>
<dbReference type="RefSeq" id="WP_250857124.1">
    <property type="nucleotide sequence ID" value="NZ_JAGSOJ010000001.1"/>
</dbReference>
<dbReference type="AlphaFoldDB" id="A0A9J6NW36"/>
<gene>
    <name evidence="1" type="ORF">KDK92_00835</name>
</gene>
<proteinExistence type="predicted"/>
<dbReference type="EMBL" id="JAGSOJ010000001">
    <property type="protein sequence ID" value="MCM1988268.1"/>
    <property type="molecule type" value="Genomic_DNA"/>
</dbReference>
<evidence type="ECO:0000313" key="2">
    <source>
        <dbReference type="Proteomes" id="UP001056429"/>
    </source>
</evidence>
<accession>A0A9J6NW36</accession>
<keyword evidence="2" id="KW-1185">Reference proteome</keyword>
<reference evidence="1" key="2">
    <citation type="submission" date="2021-04" db="EMBL/GenBank/DDBJ databases">
        <authorList>
            <person name="Dong X."/>
        </authorList>
    </citation>
    <scope>NUCLEOTIDE SEQUENCE</scope>
    <source>
        <strain evidence="1">ZWT</strain>
    </source>
</reference>
<reference evidence="1" key="1">
    <citation type="journal article" date="2021" name="mSystems">
        <title>Bacteria and Archaea Synergistically Convert Glycine Betaine to Biogenic Methane in the Formosa Cold Seep of the South China Sea.</title>
        <authorList>
            <person name="Li L."/>
            <person name="Zhang W."/>
            <person name="Zhang S."/>
            <person name="Song L."/>
            <person name="Sun Q."/>
            <person name="Zhang H."/>
            <person name="Xiang H."/>
            <person name="Dong X."/>
        </authorList>
    </citation>
    <scope>NUCLEOTIDE SEQUENCE</scope>
    <source>
        <strain evidence="1">ZWT</strain>
    </source>
</reference>
<name>A0A9J6NW36_9CLOT</name>
<dbReference type="Proteomes" id="UP001056429">
    <property type="component" value="Unassembled WGS sequence"/>
</dbReference>
<comment type="caution">
    <text evidence="1">The sequence shown here is derived from an EMBL/GenBank/DDBJ whole genome shotgun (WGS) entry which is preliminary data.</text>
</comment>
<evidence type="ECO:0000313" key="1">
    <source>
        <dbReference type="EMBL" id="MCM1988268.1"/>
    </source>
</evidence>